<comment type="caution">
    <text evidence="1">The sequence shown here is derived from an EMBL/GenBank/DDBJ whole genome shotgun (WGS) entry which is preliminary data.</text>
</comment>
<name>A0A0W0G1I3_MONRR</name>
<dbReference type="Gene3D" id="3.80.10.10">
    <property type="entry name" value="Ribonuclease Inhibitor"/>
    <property type="match status" value="1"/>
</dbReference>
<proteinExistence type="predicted"/>
<gene>
    <name evidence="1" type="ORF">WG66_5008</name>
</gene>
<protein>
    <recommendedName>
        <fullName evidence="3">F-box domain-containing protein</fullName>
    </recommendedName>
</protein>
<evidence type="ECO:0000313" key="2">
    <source>
        <dbReference type="Proteomes" id="UP000054988"/>
    </source>
</evidence>
<reference evidence="1 2" key="1">
    <citation type="submission" date="2015-12" db="EMBL/GenBank/DDBJ databases">
        <title>Draft genome sequence of Moniliophthora roreri, the causal agent of frosty pod rot of cacao.</title>
        <authorList>
            <person name="Aime M.C."/>
            <person name="Diaz-Valderrama J.R."/>
            <person name="Kijpornyongpan T."/>
            <person name="Phillips-Mora W."/>
        </authorList>
    </citation>
    <scope>NUCLEOTIDE SEQUENCE [LARGE SCALE GENOMIC DNA]</scope>
    <source>
        <strain evidence="1 2">MCA 2952</strain>
    </source>
</reference>
<dbReference type="SUPFAM" id="SSF52047">
    <property type="entry name" value="RNI-like"/>
    <property type="match status" value="1"/>
</dbReference>
<sequence>MSSSEAIAEHRTVPLQLPSELLDLIIDHNHDDKNTLRTLSVCSRAFRSAAAKHLYDRVTFSTEQDHQRWVRFLNEFPNVAIGFLKILIINAERNNTYVSGSLYNHTRVLDLPPEILNLPSPPINNVDTLIWTPSQTWMPYNTPTIFHILSSLHSLKNLYIIKYGFADVSQFRSFLSMCRPIRFLDMQRVRLQDTNGGPGQRDSGPVDSLSTLNTLRLNSSTSMDWFIFGMLLPSSPPNLEHLSMESSSLLSGAAFARMLELSAHSLRSLVVASDSVTCKGEFQFADFERLSFRPRVLQSLRELTVTLDFSFNASPVEQFRWCYTFIGRFPQAYRLHTVTFVLQSDSRETINKIMEEYSYGWSHLLRDVLPQKFPSLGGIVVHLVFDQPPHSREREQIEGLLGNDVARLRDLSIRLDFTWGYMPDTTARYAEYLPGYLPDATALAIRTPFNQAERMYL</sequence>
<evidence type="ECO:0000313" key="1">
    <source>
        <dbReference type="EMBL" id="KTB42433.1"/>
    </source>
</evidence>
<evidence type="ECO:0008006" key="3">
    <source>
        <dbReference type="Google" id="ProtNLM"/>
    </source>
</evidence>
<organism evidence="1 2">
    <name type="scientific">Moniliophthora roreri</name>
    <name type="common">Frosty pod rot fungus</name>
    <name type="synonym">Monilia roreri</name>
    <dbReference type="NCBI Taxonomy" id="221103"/>
    <lineage>
        <taxon>Eukaryota</taxon>
        <taxon>Fungi</taxon>
        <taxon>Dikarya</taxon>
        <taxon>Basidiomycota</taxon>
        <taxon>Agaricomycotina</taxon>
        <taxon>Agaricomycetes</taxon>
        <taxon>Agaricomycetidae</taxon>
        <taxon>Agaricales</taxon>
        <taxon>Marasmiineae</taxon>
        <taxon>Marasmiaceae</taxon>
        <taxon>Moniliophthora</taxon>
    </lineage>
</organism>
<dbReference type="Proteomes" id="UP000054988">
    <property type="component" value="Unassembled WGS sequence"/>
</dbReference>
<dbReference type="AlphaFoldDB" id="A0A0W0G1I3"/>
<accession>A0A0W0G1I3</accession>
<dbReference type="EMBL" id="LATX01001335">
    <property type="protein sequence ID" value="KTB42433.1"/>
    <property type="molecule type" value="Genomic_DNA"/>
</dbReference>
<dbReference type="InterPro" id="IPR032675">
    <property type="entry name" value="LRR_dom_sf"/>
</dbReference>